<name>A0A0M8MI35_9MICO</name>
<feature type="region of interest" description="Disordered" evidence="1">
    <location>
        <begin position="78"/>
        <end position="102"/>
    </location>
</feature>
<dbReference type="Proteomes" id="UP000037737">
    <property type="component" value="Unassembled WGS sequence"/>
</dbReference>
<sequence>MKIVASADWRDGLEYDIPVLVSDVIPGEPTKCFACGTESPLRERDELWAVKHRHPKNHDGFVRFYCIRHVPPLPVAPAAPAPAPARARRAPAAPRAERTVAPRRTQDFDRVRAMCPNCFVEVSAAGECGMCGWSAA</sequence>
<evidence type="ECO:0000256" key="1">
    <source>
        <dbReference type="SAM" id="MobiDB-lite"/>
    </source>
</evidence>
<evidence type="ECO:0000313" key="2">
    <source>
        <dbReference type="EMBL" id="KOS10537.1"/>
    </source>
</evidence>
<dbReference type="KEGG" id="mcw:A8L33_00490"/>
<proteinExistence type="predicted"/>
<organism evidence="2 3">
    <name type="scientific">Microbacterium aurantiacum</name>
    <dbReference type="NCBI Taxonomy" id="162393"/>
    <lineage>
        <taxon>Bacteria</taxon>
        <taxon>Bacillati</taxon>
        <taxon>Actinomycetota</taxon>
        <taxon>Actinomycetes</taxon>
        <taxon>Micrococcales</taxon>
        <taxon>Microbacteriaceae</taxon>
        <taxon>Microbacterium</taxon>
    </lineage>
</organism>
<dbReference type="RefSeq" id="WP_053548155.1">
    <property type="nucleotide sequence ID" value="NZ_JAHWXH010000001.1"/>
</dbReference>
<dbReference type="EMBL" id="LAVO01000010">
    <property type="protein sequence ID" value="KOS10537.1"/>
    <property type="molecule type" value="Genomic_DNA"/>
</dbReference>
<dbReference type="PATRIC" id="fig|84292.3.peg.2026"/>
<dbReference type="OrthoDB" id="5083054at2"/>
<accession>A0A0M8MI35</accession>
<dbReference type="AlphaFoldDB" id="A0A0M8MI35"/>
<keyword evidence="3" id="KW-1185">Reference proteome</keyword>
<evidence type="ECO:0000313" key="3">
    <source>
        <dbReference type="Proteomes" id="UP000037737"/>
    </source>
</evidence>
<gene>
    <name evidence="2" type="ORF">XI38_09955</name>
</gene>
<reference evidence="2" key="1">
    <citation type="submission" date="2015-04" db="EMBL/GenBank/DDBJ databases">
        <title>Complete genome sequence of Microbacterium chocolatum SIT 101, a bacterium enantioselectively hydrolyzing mesomeric diesters.</title>
        <authorList>
            <person name="Li X."/>
            <person name="Xu Y."/>
        </authorList>
    </citation>
    <scope>NUCLEOTIDE SEQUENCE [LARGE SCALE GENOMIC DNA]</scope>
    <source>
        <strain evidence="2">SIT 101</strain>
    </source>
</reference>
<comment type="caution">
    <text evidence="2">The sequence shown here is derived from an EMBL/GenBank/DDBJ whole genome shotgun (WGS) entry which is preliminary data.</text>
</comment>
<protein>
    <submittedName>
        <fullName evidence="2">Glucose-6-phosphate dehydrogenase</fullName>
    </submittedName>
</protein>